<protein>
    <recommendedName>
        <fullName evidence="10">1,3-beta-glucanosyltransferase</fullName>
        <ecNumber evidence="10">2.4.1.-</ecNumber>
    </recommendedName>
</protein>
<evidence type="ECO:0000256" key="5">
    <source>
        <dbReference type="ARBA" id="ARBA00022729"/>
    </source>
</evidence>
<dbReference type="Pfam" id="PF07983">
    <property type="entry name" value="X8"/>
    <property type="match status" value="1"/>
</dbReference>
<sequence>MRVTSAAAALALGAASVQAISKITRQGRYLFDESGSRFFIKGVAYQEQGTVVQSADNSFGEPSTFIDPLSSGSACKRDVSYLQDLGVNTIRVYSVNSSVNHDDCMKTFSDAGIYTIIDLSLPLNGSIDRTSPSWSSNLLDQYITTIDVFASYDNVLAYNVGNEVVIAVNSTVAAPFIKAAARDTKAYLNSKDLDVMVGYAAIDGTPNWRDPLANYLTCDPNGEGSGDLSIDLYGLNNYEWCGDSTYEEAYAGTNADYAGLSVAAYFSEFGCVQSGQTRTWSEVAALYSDDMTAVWSGGLAFSYFPAESADGQFGMVTVSDDGSSVSTSDDFDNLKEQYGNASPSNSPSSGSDSYMNCFSTNDTWLASNTLPPTPNDEQCECLESNLSCQFTPATANYSTIVGELLNYACATLGEQGASCDAIAADGGSGTYGLVSGCDATIKLSYVMSLFYEANDNNAQACSFNGNGTVNSQASSAASAAASSCVSPSTFTPTAPANEPTSSGGSSSGGGGSSSGSSGSDENGAANIWADNRALAGMGAAFVVSVFSAVWTLV</sequence>
<evidence type="ECO:0000259" key="12">
    <source>
        <dbReference type="SMART" id="SM00768"/>
    </source>
</evidence>
<proteinExistence type="inferred from homology"/>
<dbReference type="OrthoDB" id="421038at2759"/>
<keyword evidence="13" id="KW-0378">Hydrolase</keyword>
<gene>
    <name evidence="13" type="ORF">BD626DRAFT_571939</name>
</gene>
<dbReference type="GO" id="GO:0016787">
    <property type="term" value="F:hydrolase activity"/>
    <property type="evidence" value="ECO:0007669"/>
    <property type="project" value="UniProtKB-KW"/>
</dbReference>
<feature type="compositionally biased region" description="Low complexity" evidence="11">
    <location>
        <begin position="339"/>
        <end position="351"/>
    </location>
</feature>
<evidence type="ECO:0000256" key="11">
    <source>
        <dbReference type="SAM" id="MobiDB-lite"/>
    </source>
</evidence>
<feature type="compositionally biased region" description="Polar residues" evidence="11">
    <location>
        <begin position="490"/>
        <end position="500"/>
    </location>
</feature>
<keyword evidence="5 10" id="KW-0732">Signal</keyword>
<comment type="function">
    <text evidence="10">Splits internally a 1,3-beta-glucan molecule and transfers the newly generated reducing end (the donor) to the non-reducing end of another 1,3-beta-glucan molecule (the acceptor) forming a 1,3-beta linkage, resulting in the elongation of 1,3-beta-glucan chains in the cell wall.</text>
</comment>
<feature type="domain" description="X8" evidence="12">
    <location>
        <begin position="386"/>
        <end position="486"/>
    </location>
</feature>
<evidence type="ECO:0000256" key="1">
    <source>
        <dbReference type="ARBA" id="ARBA00004196"/>
    </source>
</evidence>
<keyword evidence="14" id="KW-1185">Reference proteome</keyword>
<comment type="similarity">
    <text evidence="3 10">Belongs to the glycosyl hydrolase 72 family.</text>
</comment>
<reference evidence="13 14" key="1">
    <citation type="journal article" date="2019" name="New Phytol.">
        <title>Comparative genomics reveals unique wood-decay strategies and fruiting body development in the Schizophyllaceae.</title>
        <authorList>
            <person name="Almasi E."/>
            <person name="Sahu N."/>
            <person name="Krizsan K."/>
            <person name="Balint B."/>
            <person name="Kovacs G.M."/>
            <person name="Kiss B."/>
            <person name="Cseklye J."/>
            <person name="Drula E."/>
            <person name="Henrissat B."/>
            <person name="Nagy I."/>
            <person name="Chovatia M."/>
            <person name="Adam C."/>
            <person name="LaButti K."/>
            <person name="Lipzen A."/>
            <person name="Riley R."/>
            <person name="Grigoriev I.V."/>
            <person name="Nagy L.G."/>
        </authorList>
    </citation>
    <scope>NUCLEOTIDE SEQUENCE [LARGE SCALE GENOMIC DNA]</scope>
    <source>
        <strain evidence="13 14">NL-1724</strain>
    </source>
</reference>
<dbReference type="InterPro" id="IPR004886">
    <property type="entry name" value="Glucanosyltransferase"/>
</dbReference>
<evidence type="ECO:0000256" key="10">
    <source>
        <dbReference type="RuleBase" id="RU361209"/>
    </source>
</evidence>
<comment type="caution">
    <text evidence="13">The sequence shown here is derived from an EMBL/GenBank/DDBJ whole genome shotgun (WGS) entry which is preliminary data.</text>
</comment>
<dbReference type="Pfam" id="PF03198">
    <property type="entry name" value="Glyco_hydro_72"/>
    <property type="match status" value="1"/>
</dbReference>
<comment type="subcellular location">
    <subcellularLocation>
        <location evidence="1">Cell envelope</location>
    </subcellularLocation>
    <subcellularLocation>
        <location evidence="10">Cell membrane</location>
        <topology evidence="10">Lipid-anchor</topology>
        <topology evidence="10">GPI-anchor</topology>
    </subcellularLocation>
    <subcellularLocation>
        <location evidence="2">Membrane</location>
        <topology evidence="2">Lipid-anchor</topology>
        <topology evidence="2">GPI-anchor</topology>
    </subcellularLocation>
</comment>
<dbReference type="SUPFAM" id="SSF51445">
    <property type="entry name" value="(Trans)glycosidases"/>
    <property type="match status" value="1"/>
</dbReference>
<feature type="signal peptide" evidence="10">
    <location>
        <begin position="1"/>
        <end position="19"/>
    </location>
</feature>
<evidence type="ECO:0000256" key="2">
    <source>
        <dbReference type="ARBA" id="ARBA00004589"/>
    </source>
</evidence>
<evidence type="ECO:0000256" key="9">
    <source>
        <dbReference type="ARBA" id="ARBA00023288"/>
    </source>
</evidence>
<dbReference type="GO" id="GO:0098552">
    <property type="term" value="C:side of membrane"/>
    <property type="evidence" value="ECO:0007669"/>
    <property type="project" value="UniProtKB-KW"/>
</dbReference>
<dbReference type="EMBL" id="VDMD01000023">
    <property type="protein sequence ID" value="TRM60159.1"/>
    <property type="molecule type" value="Genomic_DNA"/>
</dbReference>
<dbReference type="GO" id="GO:0031505">
    <property type="term" value="P:fungal-type cell wall organization"/>
    <property type="evidence" value="ECO:0007669"/>
    <property type="project" value="TreeGrafter"/>
</dbReference>
<dbReference type="PANTHER" id="PTHR31468:SF2">
    <property type="entry name" value="1,3-BETA-GLUCANOSYLTRANSFERASE GAS1"/>
    <property type="match status" value="1"/>
</dbReference>
<dbReference type="AlphaFoldDB" id="A0A550C5S5"/>
<dbReference type="GO" id="GO:0071970">
    <property type="term" value="P:fungal-type cell wall (1-&gt;3)-beta-D-glucan biosynthetic process"/>
    <property type="evidence" value="ECO:0007669"/>
    <property type="project" value="TreeGrafter"/>
</dbReference>
<evidence type="ECO:0000256" key="4">
    <source>
        <dbReference type="ARBA" id="ARBA00022622"/>
    </source>
</evidence>
<keyword evidence="6 10" id="KW-0472">Membrane</keyword>
<keyword evidence="8" id="KW-0325">Glycoprotein</keyword>
<dbReference type="Gene3D" id="1.20.58.1040">
    <property type="match status" value="1"/>
</dbReference>
<dbReference type="Gene3D" id="3.20.20.80">
    <property type="entry name" value="Glycosidases"/>
    <property type="match status" value="1"/>
</dbReference>
<dbReference type="GO" id="GO:0005886">
    <property type="term" value="C:plasma membrane"/>
    <property type="evidence" value="ECO:0007669"/>
    <property type="project" value="UniProtKB-SubCell"/>
</dbReference>
<evidence type="ECO:0000256" key="6">
    <source>
        <dbReference type="ARBA" id="ARBA00023136"/>
    </source>
</evidence>
<keyword evidence="10" id="KW-0808">Transferase</keyword>
<keyword evidence="7" id="KW-1015">Disulfide bond</keyword>
<dbReference type="EC" id="2.4.1.-" evidence="10"/>
<dbReference type="PANTHER" id="PTHR31468">
    <property type="entry name" value="1,3-BETA-GLUCANOSYLTRANSFERASE GAS1"/>
    <property type="match status" value="1"/>
</dbReference>
<dbReference type="Proteomes" id="UP000320762">
    <property type="component" value="Unassembled WGS sequence"/>
</dbReference>
<feature type="chain" id="PRO_5022273079" description="1,3-beta-glucanosyltransferase" evidence="10">
    <location>
        <begin position="20"/>
        <end position="553"/>
    </location>
</feature>
<dbReference type="SMART" id="SM00768">
    <property type="entry name" value="X8"/>
    <property type="match status" value="1"/>
</dbReference>
<dbReference type="STRING" id="97359.A0A550C5S5"/>
<dbReference type="InterPro" id="IPR017853">
    <property type="entry name" value="GH"/>
</dbReference>
<evidence type="ECO:0000313" key="14">
    <source>
        <dbReference type="Proteomes" id="UP000320762"/>
    </source>
</evidence>
<keyword evidence="9 10" id="KW-0449">Lipoprotein</keyword>
<feature type="region of interest" description="Disordered" evidence="11">
    <location>
        <begin position="490"/>
        <end position="521"/>
    </location>
</feature>
<evidence type="ECO:0000256" key="7">
    <source>
        <dbReference type="ARBA" id="ARBA00023157"/>
    </source>
</evidence>
<dbReference type="GO" id="GO:0042124">
    <property type="term" value="F:1,3-beta-glucanosyltransferase activity"/>
    <property type="evidence" value="ECO:0007669"/>
    <property type="project" value="TreeGrafter"/>
</dbReference>
<evidence type="ECO:0000256" key="8">
    <source>
        <dbReference type="ARBA" id="ARBA00023180"/>
    </source>
</evidence>
<accession>A0A550C5S5</accession>
<feature type="region of interest" description="Disordered" evidence="11">
    <location>
        <begin position="324"/>
        <end position="351"/>
    </location>
</feature>
<organism evidence="13 14">
    <name type="scientific">Schizophyllum amplum</name>
    <dbReference type="NCBI Taxonomy" id="97359"/>
    <lineage>
        <taxon>Eukaryota</taxon>
        <taxon>Fungi</taxon>
        <taxon>Dikarya</taxon>
        <taxon>Basidiomycota</taxon>
        <taxon>Agaricomycotina</taxon>
        <taxon>Agaricomycetes</taxon>
        <taxon>Agaricomycetidae</taxon>
        <taxon>Agaricales</taxon>
        <taxon>Schizophyllaceae</taxon>
        <taxon>Schizophyllum</taxon>
    </lineage>
</organism>
<evidence type="ECO:0000256" key="3">
    <source>
        <dbReference type="ARBA" id="ARBA00007528"/>
    </source>
</evidence>
<name>A0A550C5S5_9AGAR</name>
<dbReference type="InterPro" id="IPR012946">
    <property type="entry name" value="X8"/>
</dbReference>
<keyword evidence="4 10" id="KW-0336">GPI-anchor</keyword>
<evidence type="ECO:0000313" key="13">
    <source>
        <dbReference type="EMBL" id="TRM60159.1"/>
    </source>
</evidence>